<evidence type="ECO:0000313" key="3">
    <source>
        <dbReference type="Proteomes" id="UP001500420"/>
    </source>
</evidence>
<name>A0AAV3T5F7_9EURY</name>
<evidence type="ECO:0000256" key="1">
    <source>
        <dbReference type="SAM" id="Phobius"/>
    </source>
</evidence>
<sequence length="135" mass="14445">MLDPRDRQFVATLGFAAMVAVLVAALGQEHAGVERWELVAVGVWIVLMPVAWKLTYSGFERYDVAPMDLSDLGNAILFGAVGAAGLYAASRLVPDAVPGWLRFIAVVVVVAPLSTRAFAWVAERLPGGDPEYADS</sequence>
<accession>A0AAV3T5F7</accession>
<reference evidence="2 3" key="1">
    <citation type="journal article" date="2019" name="Int. J. Syst. Evol. Microbiol.">
        <title>The Global Catalogue of Microorganisms (GCM) 10K type strain sequencing project: providing services to taxonomists for standard genome sequencing and annotation.</title>
        <authorList>
            <consortium name="The Broad Institute Genomics Platform"/>
            <consortium name="The Broad Institute Genome Sequencing Center for Infectious Disease"/>
            <person name="Wu L."/>
            <person name="Ma J."/>
        </authorList>
    </citation>
    <scope>NUCLEOTIDE SEQUENCE [LARGE SCALE GENOMIC DNA]</scope>
    <source>
        <strain evidence="2 3">JCM 16328</strain>
    </source>
</reference>
<protein>
    <submittedName>
        <fullName evidence="2">Uncharacterized protein</fullName>
    </submittedName>
</protein>
<dbReference type="EMBL" id="BAAADV010000001">
    <property type="protein sequence ID" value="GAA0664969.1"/>
    <property type="molecule type" value="Genomic_DNA"/>
</dbReference>
<keyword evidence="1" id="KW-0472">Membrane</keyword>
<organism evidence="2 3">
    <name type="scientific">Natronoarchaeum mannanilyticum</name>
    <dbReference type="NCBI Taxonomy" id="926360"/>
    <lineage>
        <taxon>Archaea</taxon>
        <taxon>Methanobacteriati</taxon>
        <taxon>Methanobacteriota</taxon>
        <taxon>Stenosarchaea group</taxon>
        <taxon>Halobacteria</taxon>
        <taxon>Halobacteriales</taxon>
        <taxon>Natronoarchaeaceae</taxon>
    </lineage>
</organism>
<dbReference type="Proteomes" id="UP001500420">
    <property type="component" value="Unassembled WGS sequence"/>
</dbReference>
<evidence type="ECO:0000313" key="2">
    <source>
        <dbReference type="EMBL" id="GAA0664969.1"/>
    </source>
</evidence>
<proteinExistence type="predicted"/>
<feature type="transmembrane region" description="Helical" evidence="1">
    <location>
        <begin position="100"/>
        <end position="122"/>
    </location>
</feature>
<dbReference type="RefSeq" id="WP_343772523.1">
    <property type="nucleotide sequence ID" value="NZ_BAAADV010000001.1"/>
</dbReference>
<feature type="transmembrane region" description="Helical" evidence="1">
    <location>
        <begin position="6"/>
        <end position="26"/>
    </location>
</feature>
<feature type="transmembrane region" description="Helical" evidence="1">
    <location>
        <begin position="75"/>
        <end position="93"/>
    </location>
</feature>
<feature type="transmembrane region" description="Helical" evidence="1">
    <location>
        <begin position="38"/>
        <end position="55"/>
    </location>
</feature>
<gene>
    <name evidence="2" type="ORF">GCM10009020_07400</name>
</gene>
<keyword evidence="1" id="KW-0812">Transmembrane</keyword>
<keyword evidence="1" id="KW-1133">Transmembrane helix</keyword>
<comment type="caution">
    <text evidence="2">The sequence shown here is derived from an EMBL/GenBank/DDBJ whole genome shotgun (WGS) entry which is preliminary data.</text>
</comment>
<dbReference type="AlphaFoldDB" id="A0AAV3T5F7"/>
<keyword evidence="3" id="KW-1185">Reference proteome</keyword>